<dbReference type="Proteomes" id="UP000324222">
    <property type="component" value="Unassembled WGS sequence"/>
</dbReference>
<keyword evidence="3" id="KW-1185">Reference proteome</keyword>
<accession>A0A5B7D251</accession>
<dbReference type="EMBL" id="VSRR010000436">
    <property type="protein sequence ID" value="MPC15558.1"/>
    <property type="molecule type" value="Genomic_DNA"/>
</dbReference>
<comment type="caution">
    <text evidence="2">The sequence shown here is derived from an EMBL/GenBank/DDBJ whole genome shotgun (WGS) entry which is preliminary data.</text>
</comment>
<gene>
    <name evidence="2" type="ORF">E2C01_008354</name>
</gene>
<sequence length="79" mass="8998">MVDVLANGLPVPGVHAIRPEKLFVQRPSLRPCLELREGHRLRTLRPRQEDFHGQQPPGVSSRLSVRDGVPLQDLWKTED</sequence>
<dbReference type="AlphaFoldDB" id="A0A5B7D251"/>
<evidence type="ECO:0000313" key="3">
    <source>
        <dbReference type="Proteomes" id="UP000324222"/>
    </source>
</evidence>
<organism evidence="2 3">
    <name type="scientific">Portunus trituberculatus</name>
    <name type="common">Swimming crab</name>
    <name type="synonym">Neptunus trituberculatus</name>
    <dbReference type="NCBI Taxonomy" id="210409"/>
    <lineage>
        <taxon>Eukaryota</taxon>
        <taxon>Metazoa</taxon>
        <taxon>Ecdysozoa</taxon>
        <taxon>Arthropoda</taxon>
        <taxon>Crustacea</taxon>
        <taxon>Multicrustacea</taxon>
        <taxon>Malacostraca</taxon>
        <taxon>Eumalacostraca</taxon>
        <taxon>Eucarida</taxon>
        <taxon>Decapoda</taxon>
        <taxon>Pleocyemata</taxon>
        <taxon>Brachyura</taxon>
        <taxon>Eubrachyura</taxon>
        <taxon>Portunoidea</taxon>
        <taxon>Portunidae</taxon>
        <taxon>Portuninae</taxon>
        <taxon>Portunus</taxon>
    </lineage>
</organism>
<evidence type="ECO:0000256" key="1">
    <source>
        <dbReference type="SAM" id="MobiDB-lite"/>
    </source>
</evidence>
<evidence type="ECO:0000313" key="2">
    <source>
        <dbReference type="EMBL" id="MPC15558.1"/>
    </source>
</evidence>
<name>A0A5B7D251_PORTR</name>
<proteinExistence type="predicted"/>
<feature type="region of interest" description="Disordered" evidence="1">
    <location>
        <begin position="44"/>
        <end position="79"/>
    </location>
</feature>
<protein>
    <submittedName>
        <fullName evidence="2">Uncharacterized protein</fullName>
    </submittedName>
</protein>
<reference evidence="2 3" key="1">
    <citation type="submission" date="2019-05" db="EMBL/GenBank/DDBJ databases">
        <title>Another draft genome of Portunus trituberculatus and its Hox gene families provides insights of decapod evolution.</title>
        <authorList>
            <person name="Jeong J.-H."/>
            <person name="Song I."/>
            <person name="Kim S."/>
            <person name="Choi T."/>
            <person name="Kim D."/>
            <person name="Ryu S."/>
            <person name="Kim W."/>
        </authorList>
    </citation>
    <scope>NUCLEOTIDE SEQUENCE [LARGE SCALE GENOMIC DNA]</scope>
    <source>
        <tissue evidence="2">Muscle</tissue>
    </source>
</reference>